<keyword evidence="2" id="KW-1185">Reference proteome</keyword>
<dbReference type="Proteomes" id="UP000887159">
    <property type="component" value="Unassembled WGS sequence"/>
</dbReference>
<dbReference type="GO" id="GO:0003676">
    <property type="term" value="F:nucleic acid binding"/>
    <property type="evidence" value="ECO:0007669"/>
    <property type="project" value="InterPro"/>
</dbReference>
<protein>
    <submittedName>
        <fullName evidence="1">DDE_3 domain-containing protein</fullName>
    </submittedName>
</protein>
<dbReference type="EMBL" id="BMAU01021322">
    <property type="protein sequence ID" value="GFY13494.1"/>
    <property type="molecule type" value="Genomic_DNA"/>
</dbReference>
<dbReference type="InterPro" id="IPR036397">
    <property type="entry name" value="RNaseH_sf"/>
</dbReference>
<sequence length="163" mass="18396">MRGTVTGQRYVDDIQPHVGPFLNGLPGGIFQQDNARPHTARVAQDSSMAGPLPHLSPVEHVWDHLKRQMPSCHSVHDLELTVQDLWTHLEVEVVQCSIEVAQYLCHCTPCIRLIVLFLRSSESLVCVIMCNKFHFNPMLSSWVAMFNVPECILPNQIMKGNIT</sequence>
<evidence type="ECO:0000313" key="1">
    <source>
        <dbReference type="EMBL" id="GFY13494.1"/>
    </source>
</evidence>
<accession>A0A8X6VMS7</accession>
<evidence type="ECO:0000313" key="2">
    <source>
        <dbReference type="Proteomes" id="UP000887159"/>
    </source>
</evidence>
<comment type="caution">
    <text evidence="1">The sequence shown here is derived from an EMBL/GenBank/DDBJ whole genome shotgun (WGS) entry which is preliminary data.</text>
</comment>
<gene>
    <name evidence="1" type="primary">AVEN_141295_1</name>
    <name evidence="1" type="ORF">TNCV_1803651</name>
</gene>
<name>A0A8X6VMS7_TRICX</name>
<dbReference type="AlphaFoldDB" id="A0A8X6VMS7"/>
<proteinExistence type="predicted"/>
<organism evidence="1 2">
    <name type="scientific">Trichonephila clavipes</name>
    <name type="common">Golden silk orbweaver</name>
    <name type="synonym">Nephila clavipes</name>
    <dbReference type="NCBI Taxonomy" id="2585209"/>
    <lineage>
        <taxon>Eukaryota</taxon>
        <taxon>Metazoa</taxon>
        <taxon>Ecdysozoa</taxon>
        <taxon>Arthropoda</taxon>
        <taxon>Chelicerata</taxon>
        <taxon>Arachnida</taxon>
        <taxon>Araneae</taxon>
        <taxon>Araneomorphae</taxon>
        <taxon>Entelegynae</taxon>
        <taxon>Araneoidea</taxon>
        <taxon>Nephilidae</taxon>
        <taxon>Trichonephila</taxon>
    </lineage>
</organism>
<dbReference type="Gene3D" id="3.30.420.10">
    <property type="entry name" value="Ribonuclease H-like superfamily/Ribonuclease H"/>
    <property type="match status" value="1"/>
</dbReference>
<reference evidence="1" key="1">
    <citation type="submission" date="2020-08" db="EMBL/GenBank/DDBJ databases">
        <title>Multicomponent nature underlies the extraordinary mechanical properties of spider dragline silk.</title>
        <authorList>
            <person name="Kono N."/>
            <person name="Nakamura H."/>
            <person name="Mori M."/>
            <person name="Yoshida Y."/>
            <person name="Ohtoshi R."/>
            <person name="Malay A.D."/>
            <person name="Moran D.A.P."/>
            <person name="Tomita M."/>
            <person name="Numata K."/>
            <person name="Arakawa K."/>
        </authorList>
    </citation>
    <scope>NUCLEOTIDE SEQUENCE</scope>
</reference>